<reference evidence="3" key="2">
    <citation type="submission" date="2014-05" db="EMBL/GenBank/DDBJ databases">
        <title>Genome sequencing of Bartonella spp. isolated from human blood.</title>
        <authorList>
            <person name="Raoult D."/>
        </authorList>
    </citation>
    <scope>NUCLEOTIDE SEQUENCE</scope>
    <source>
        <strain evidence="3">MVT06</strain>
    </source>
</reference>
<reference evidence="3" key="1">
    <citation type="submission" date="2013-11" db="EMBL/GenBank/DDBJ databases">
        <authorList>
            <person name="GENOMES U."/>
        </authorList>
    </citation>
    <scope>NUCLEOTIDE SEQUENCE</scope>
    <source>
        <strain evidence="3">MVT06</strain>
    </source>
</reference>
<feature type="transmembrane region" description="Helical" evidence="2">
    <location>
        <begin position="91"/>
        <end position="112"/>
    </location>
</feature>
<dbReference type="Pfam" id="PF09527">
    <property type="entry name" value="ATPase_gene1"/>
    <property type="match status" value="1"/>
</dbReference>
<keyword evidence="2" id="KW-0472">Membrane</keyword>
<proteinExistence type="predicted"/>
<dbReference type="InterPro" id="IPR032820">
    <property type="entry name" value="ATPase_put"/>
</dbReference>
<organism evidence="3">
    <name type="scientific">Bartonella schoenbuchensis</name>
    <dbReference type="NCBI Taxonomy" id="165694"/>
    <lineage>
        <taxon>Bacteria</taxon>
        <taxon>Pseudomonadati</taxon>
        <taxon>Pseudomonadota</taxon>
        <taxon>Alphaproteobacteria</taxon>
        <taxon>Hyphomicrobiales</taxon>
        <taxon>Bartonellaceae</taxon>
        <taxon>Bartonella</taxon>
    </lineage>
</organism>
<gene>
    <name evidence="3" type="ORF">BN1046_00701</name>
</gene>
<dbReference type="EMBL" id="HG977196">
    <property type="protein sequence ID" value="CDP79798.1"/>
    <property type="molecule type" value="Genomic_DNA"/>
</dbReference>
<sequence length="140" mass="15692">MAKGDKPVVPQKEAEEKKQRDSFHLEDLEWRSQNLGLALMRKKALKKQDLKNENRESQNKVGHAVKLSSEFLASVIVGIVLGLGFDKLTGLLPWGLIFFLFLGFTSGIVNILRSLGHIAPSQLGKNSVSHQNKRVDKFNK</sequence>
<feature type="transmembrane region" description="Helical" evidence="2">
    <location>
        <begin position="64"/>
        <end position="85"/>
    </location>
</feature>
<dbReference type="AlphaFoldDB" id="A0A024LRF5"/>
<keyword evidence="2" id="KW-0812">Transmembrane</keyword>
<name>A0A024LRF5_9HYPH</name>
<accession>A0A024LRF5</accession>
<evidence type="ECO:0000256" key="2">
    <source>
        <dbReference type="SAM" id="Phobius"/>
    </source>
</evidence>
<keyword evidence="2" id="KW-1133">Transmembrane helix</keyword>
<feature type="region of interest" description="Disordered" evidence="1">
    <location>
        <begin position="1"/>
        <end position="21"/>
    </location>
</feature>
<evidence type="ECO:0000256" key="1">
    <source>
        <dbReference type="SAM" id="MobiDB-lite"/>
    </source>
</evidence>
<protein>
    <submittedName>
        <fullName evidence="3">ATP synthase protein I</fullName>
    </submittedName>
</protein>
<evidence type="ECO:0000313" key="3">
    <source>
        <dbReference type="EMBL" id="CDP79798.1"/>
    </source>
</evidence>